<dbReference type="AlphaFoldDB" id="A0A0C3GU07"/>
<dbReference type="EMBL" id="KN832889">
    <property type="protein sequence ID" value="KIM94784.1"/>
    <property type="molecule type" value="Genomic_DNA"/>
</dbReference>
<protein>
    <submittedName>
        <fullName evidence="1">Uncharacterized protein</fullName>
    </submittedName>
</protein>
<dbReference type="HOGENOM" id="CLU_708042_0_0_1"/>
<accession>A0A0C3GU07</accession>
<dbReference type="OrthoDB" id="5402897at2759"/>
<reference evidence="2" key="2">
    <citation type="submission" date="2015-01" db="EMBL/GenBank/DDBJ databases">
        <title>Evolutionary Origins and Diversification of the Mycorrhizal Mutualists.</title>
        <authorList>
            <consortium name="DOE Joint Genome Institute"/>
            <consortium name="Mycorrhizal Genomics Consortium"/>
            <person name="Kohler A."/>
            <person name="Kuo A."/>
            <person name="Nagy L.G."/>
            <person name="Floudas D."/>
            <person name="Copeland A."/>
            <person name="Barry K.W."/>
            <person name="Cichocki N."/>
            <person name="Veneault-Fourrey C."/>
            <person name="LaButti K."/>
            <person name="Lindquist E.A."/>
            <person name="Lipzen A."/>
            <person name="Lundell T."/>
            <person name="Morin E."/>
            <person name="Murat C."/>
            <person name="Riley R."/>
            <person name="Ohm R."/>
            <person name="Sun H."/>
            <person name="Tunlid A."/>
            <person name="Henrissat B."/>
            <person name="Grigoriev I.V."/>
            <person name="Hibbett D.S."/>
            <person name="Martin F."/>
        </authorList>
    </citation>
    <scope>NUCLEOTIDE SEQUENCE [LARGE SCALE GENOMIC DNA]</scope>
    <source>
        <strain evidence="2">Zn</strain>
    </source>
</reference>
<evidence type="ECO:0000313" key="1">
    <source>
        <dbReference type="EMBL" id="KIM94784.1"/>
    </source>
</evidence>
<keyword evidence="2" id="KW-1185">Reference proteome</keyword>
<gene>
    <name evidence="1" type="ORF">OIDMADRAFT_184344</name>
</gene>
<name>A0A0C3GU07_OIDMZ</name>
<proteinExistence type="predicted"/>
<sequence>MNGGHAAYNVQATYALNTQELTISADINLIGLTWGIEFARQPWRSGYKFAPEGWIWNPITPYTKSFSQTFKFPWAPRFLSHTLVCTQEHPEGEQVDVHVIGGVIPPSKDLGTASPEQTLIEYLPDMVTITVAFGETFNIKQSAEADIIEADIVWTFKPLAVGQAQIIVTRDGGLAQWVMSTTYTVNIIIPLEPGPVIPTGSTDPKGSTGVTDVLPPLETFLSRVARGREMVEASFPDSTLVEVRAWTLNMAGVESPTLLSHMLLTFRSAKENKAITIKSVGIGHWGIPQISTPPPPVGILNISWPVDFQAETADKMLKDQGQVGPYLQLTLTMPGGVPDPNFPPTPTYTFYMTDGKIYPVNLWLHKDATTASATEWIFFPSALGYYLDCS</sequence>
<dbReference type="InParanoid" id="A0A0C3GU07"/>
<reference evidence="1 2" key="1">
    <citation type="submission" date="2014-04" db="EMBL/GenBank/DDBJ databases">
        <authorList>
            <consortium name="DOE Joint Genome Institute"/>
            <person name="Kuo A."/>
            <person name="Martino E."/>
            <person name="Perotto S."/>
            <person name="Kohler A."/>
            <person name="Nagy L.G."/>
            <person name="Floudas D."/>
            <person name="Copeland A."/>
            <person name="Barry K.W."/>
            <person name="Cichocki N."/>
            <person name="Veneault-Fourrey C."/>
            <person name="LaButti K."/>
            <person name="Lindquist E.A."/>
            <person name="Lipzen A."/>
            <person name="Lundell T."/>
            <person name="Morin E."/>
            <person name="Murat C."/>
            <person name="Sun H."/>
            <person name="Tunlid A."/>
            <person name="Henrissat B."/>
            <person name="Grigoriev I.V."/>
            <person name="Hibbett D.S."/>
            <person name="Martin F."/>
            <person name="Nordberg H.P."/>
            <person name="Cantor M.N."/>
            <person name="Hua S.X."/>
        </authorList>
    </citation>
    <scope>NUCLEOTIDE SEQUENCE [LARGE SCALE GENOMIC DNA]</scope>
    <source>
        <strain evidence="1 2">Zn</strain>
    </source>
</reference>
<dbReference type="Proteomes" id="UP000054321">
    <property type="component" value="Unassembled WGS sequence"/>
</dbReference>
<evidence type="ECO:0000313" key="2">
    <source>
        <dbReference type="Proteomes" id="UP000054321"/>
    </source>
</evidence>
<organism evidence="1 2">
    <name type="scientific">Oidiodendron maius (strain Zn)</name>
    <dbReference type="NCBI Taxonomy" id="913774"/>
    <lineage>
        <taxon>Eukaryota</taxon>
        <taxon>Fungi</taxon>
        <taxon>Dikarya</taxon>
        <taxon>Ascomycota</taxon>
        <taxon>Pezizomycotina</taxon>
        <taxon>Leotiomycetes</taxon>
        <taxon>Leotiomycetes incertae sedis</taxon>
        <taxon>Myxotrichaceae</taxon>
        <taxon>Oidiodendron</taxon>
    </lineage>
</organism>